<dbReference type="KEGG" id="dfa:DFA_05409"/>
<proteinExistence type="predicted"/>
<evidence type="ECO:0000256" key="1">
    <source>
        <dbReference type="SAM" id="MobiDB-lite"/>
    </source>
</evidence>
<dbReference type="EMBL" id="GL883008">
    <property type="protein sequence ID" value="EGG23277.1"/>
    <property type="molecule type" value="Genomic_DNA"/>
</dbReference>
<feature type="compositionally biased region" description="Acidic residues" evidence="1">
    <location>
        <begin position="32"/>
        <end position="44"/>
    </location>
</feature>
<accession>F4PL55</accession>
<feature type="region of interest" description="Disordered" evidence="1">
    <location>
        <begin position="106"/>
        <end position="151"/>
    </location>
</feature>
<dbReference type="GO" id="GO:0003677">
    <property type="term" value="F:DNA binding"/>
    <property type="evidence" value="ECO:0007669"/>
    <property type="project" value="TreeGrafter"/>
</dbReference>
<feature type="region of interest" description="Disordered" evidence="1">
    <location>
        <begin position="557"/>
        <end position="578"/>
    </location>
</feature>
<feature type="domain" description="AAA+ ATPase" evidence="2">
    <location>
        <begin position="481"/>
        <end position="645"/>
    </location>
</feature>
<dbReference type="InterPro" id="IPR003593">
    <property type="entry name" value="AAA+_ATPase"/>
</dbReference>
<reference evidence="4" key="1">
    <citation type="journal article" date="2011" name="Genome Res.">
        <title>Phylogeny-wide analysis of social amoeba genomes highlights ancient origins for complex intercellular communication.</title>
        <authorList>
            <person name="Heidel A.J."/>
            <person name="Lawal H.M."/>
            <person name="Felder M."/>
            <person name="Schilde C."/>
            <person name="Helps N.R."/>
            <person name="Tunggal B."/>
            <person name="Rivero F."/>
            <person name="John U."/>
            <person name="Schleicher M."/>
            <person name="Eichinger L."/>
            <person name="Platzer M."/>
            <person name="Noegel A.A."/>
            <person name="Schaap P."/>
            <person name="Gloeckner G."/>
        </authorList>
    </citation>
    <scope>NUCLEOTIDE SEQUENCE [LARGE SCALE GENOMIC DNA]</scope>
    <source>
        <strain evidence="4">SH3</strain>
    </source>
</reference>
<dbReference type="Gene3D" id="3.40.50.300">
    <property type="entry name" value="P-loop containing nucleotide triphosphate hydrolases"/>
    <property type="match status" value="1"/>
</dbReference>
<feature type="region of interest" description="Disordered" evidence="1">
    <location>
        <begin position="1"/>
        <end position="92"/>
    </location>
</feature>
<evidence type="ECO:0000313" key="4">
    <source>
        <dbReference type="Proteomes" id="UP000007797"/>
    </source>
</evidence>
<dbReference type="GeneID" id="14875052"/>
<protein>
    <recommendedName>
        <fullName evidence="2">AAA+ ATPase domain-containing protein</fullName>
    </recommendedName>
</protein>
<keyword evidence="4" id="KW-1185">Reference proteome</keyword>
<dbReference type="PANTHER" id="PTHR23389">
    <property type="entry name" value="CHROMOSOME TRANSMISSION FIDELITY FACTOR 18"/>
    <property type="match status" value="1"/>
</dbReference>
<feature type="compositionally biased region" description="Basic residues" evidence="1">
    <location>
        <begin position="1"/>
        <end position="11"/>
    </location>
</feature>
<name>F4PL55_CACFS</name>
<organism evidence="3 4">
    <name type="scientific">Cavenderia fasciculata</name>
    <name type="common">Slime mold</name>
    <name type="synonym">Dictyostelium fasciculatum</name>
    <dbReference type="NCBI Taxonomy" id="261658"/>
    <lineage>
        <taxon>Eukaryota</taxon>
        <taxon>Amoebozoa</taxon>
        <taxon>Evosea</taxon>
        <taxon>Eumycetozoa</taxon>
        <taxon>Dictyostelia</taxon>
        <taxon>Acytosteliales</taxon>
        <taxon>Cavenderiaceae</taxon>
        <taxon>Cavenderia</taxon>
    </lineage>
</organism>
<gene>
    <name evidence="3" type="ORF">DFA_05409</name>
</gene>
<dbReference type="RefSeq" id="XP_004361128.1">
    <property type="nucleotide sequence ID" value="XM_004361071.1"/>
</dbReference>
<dbReference type="OMA" id="SLYCCFI"/>
<feature type="compositionally biased region" description="Low complexity" evidence="1">
    <location>
        <begin position="120"/>
        <end position="147"/>
    </location>
</feature>
<evidence type="ECO:0000259" key="2">
    <source>
        <dbReference type="SMART" id="SM00382"/>
    </source>
</evidence>
<dbReference type="GO" id="GO:0005634">
    <property type="term" value="C:nucleus"/>
    <property type="evidence" value="ECO:0007669"/>
    <property type="project" value="TreeGrafter"/>
</dbReference>
<evidence type="ECO:0000313" key="3">
    <source>
        <dbReference type="EMBL" id="EGG23277.1"/>
    </source>
</evidence>
<dbReference type="AlphaFoldDB" id="F4PL55"/>
<dbReference type="InterPro" id="IPR027417">
    <property type="entry name" value="P-loop_NTPase"/>
</dbReference>
<dbReference type="STRING" id="1054147.F4PL55"/>
<sequence length="1001" mass="113026">MRDNKRKKKDGKSKPTADDTTEESVTRQKEEEQVEDDDNEEEEEKTSKSIKKSKIKEPTTTTTEAEATTTVVKDLKQQKITFTMSPARPRRAASSGILGAILATTSPDTTDVSGVLGDINNNNNNTTTPTTSSKASSPPPSSSSSKPIHPFFQTTTKKNEVAEKKKENQKVLEDKLKTTGVIPNMFMTKEEKDQVHTERIQEQFRKDVIKSSVDHQTVNAGKPIHPFFAAVKKQAPATTSLDDKKSIDVDQSCDSLYAGKVFDLPDFPIDYALSHVGWTNNNQPSQSIFMFDNQLKTSINVGSSVLEDDSLVPGFTETYNRVFSSSTNNSQLSQDNNHLNNNINNSQHSTTTTTTTACQLKEEMEIKIIIETLKGLIDTQFKSPIRNKDKVTVAWILNSFELFKSSLTPIPNPKNVSMAERYYSNRLMGILELIENEECLNRTGIESFNQWVSSWSDKDNQRSATTTTTTKKKKKKGDENLQPGIIIFGPYGCGKSSMVYSIGAQYDYKIIEANPSTKRNGKYIMEMFGEATQSKSLGLYSNLNTNSPPTILANTVTTKTSTRKKSSSSLPSPPAQPCGSNGASIILFEEVDILYEEDKGFLTSLSNLITASKIPIVLTCNELTPSISRLILSNELDIIYLSKPNKLFVILLLYFIMIQEKVVQYYLTPYHFTNLLSMVERYDCDIRACINHLDFFLITSSSKLQTSDINLFHLHQLIDQHDGFYNLISKQNLITNHLPDENNNEPTTKQQFNFNIIDDQTRLQSSLLDMDINIYYNNYLNILSNRQDQQEQSDQETNGLENLWKISDDMSLSDTLSFKNYPQTCFLPFDQHSNGEFDSELFEVDENSPTCIQSPETTHTNRRSNSQWATVIDTLTLSIQSFIPVVSLTLHTNSTSDTVAVAVNNSNCKQQQQGVVDLVESDDIKPWERSLFQEYIDSIIVEKCNLISYKEMIRDYLPFISAICISENHRKANNPKRGNRFSHYLDLDDVFSKIILMHSIK</sequence>
<dbReference type="SUPFAM" id="SSF52540">
    <property type="entry name" value="P-loop containing nucleoside triphosphate hydrolases"/>
    <property type="match status" value="1"/>
</dbReference>
<dbReference type="SMART" id="SM00382">
    <property type="entry name" value="AAA"/>
    <property type="match status" value="1"/>
</dbReference>
<feature type="compositionally biased region" description="Low complexity" evidence="1">
    <location>
        <begin position="58"/>
        <end position="72"/>
    </location>
</feature>
<dbReference type="PANTHER" id="PTHR23389:SF13">
    <property type="entry name" value="AAA+ ATPASE DOMAIN-CONTAINING PROTEIN"/>
    <property type="match status" value="1"/>
</dbReference>
<dbReference type="Proteomes" id="UP000007797">
    <property type="component" value="Unassembled WGS sequence"/>
</dbReference>
<dbReference type="OrthoDB" id="21290at2759"/>